<accession>A0A1K1ZDH9</accession>
<dbReference type="OrthoDB" id="6121314at2"/>
<dbReference type="RefSeq" id="WP_072326952.1">
    <property type="nucleotide sequence ID" value="NZ_FPJW01000011.1"/>
</dbReference>
<evidence type="ECO:0008006" key="3">
    <source>
        <dbReference type="Google" id="ProtNLM"/>
    </source>
</evidence>
<evidence type="ECO:0000313" key="2">
    <source>
        <dbReference type="Proteomes" id="UP000182350"/>
    </source>
</evidence>
<keyword evidence="2" id="KW-1185">Reference proteome</keyword>
<dbReference type="STRING" id="1122209.SAMN02745752_02625"/>
<gene>
    <name evidence="1" type="ORF">SAMN02745752_02625</name>
</gene>
<name>A0A1K1ZDH9_9GAMM</name>
<proteinExistence type="predicted"/>
<sequence length="67" mass="7119">MDISAVSPEVLVRSTLREQQAQAELEAQVKVVKGAQEMQGDAIMALMGAVPVPQPDGSLGHHVDVRV</sequence>
<dbReference type="Proteomes" id="UP000182350">
    <property type="component" value="Unassembled WGS sequence"/>
</dbReference>
<dbReference type="EMBL" id="FPJW01000011">
    <property type="protein sequence ID" value="SFX72166.1"/>
    <property type="molecule type" value="Genomic_DNA"/>
</dbReference>
<dbReference type="AlphaFoldDB" id="A0A1K1ZDH9"/>
<evidence type="ECO:0000313" key="1">
    <source>
        <dbReference type="EMBL" id="SFX72166.1"/>
    </source>
</evidence>
<reference evidence="1 2" key="1">
    <citation type="submission" date="2016-11" db="EMBL/GenBank/DDBJ databases">
        <authorList>
            <person name="Jaros S."/>
            <person name="Januszkiewicz K."/>
            <person name="Wedrychowicz H."/>
        </authorList>
    </citation>
    <scope>NUCLEOTIDE SEQUENCE [LARGE SCALE GENOMIC DNA]</scope>
    <source>
        <strain evidence="1 2">DSM 21637</strain>
    </source>
</reference>
<organism evidence="1 2">
    <name type="scientific">Marinospirillum alkaliphilum DSM 21637</name>
    <dbReference type="NCBI Taxonomy" id="1122209"/>
    <lineage>
        <taxon>Bacteria</taxon>
        <taxon>Pseudomonadati</taxon>
        <taxon>Pseudomonadota</taxon>
        <taxon>Gammaproteobacteria</taxon>
        <taxon>Oceanospirillales</taxon>
        <taxon>Oceanospirillaceae</taxon>
        <taxon>Marinospirillum</taxon>
    </lineage>
</organism>
<protein>
    <recommendedName>
        <fullName evidence="3">Motility protein</fullName>
    </recommendedName>
</protein>